<protein>
    <recommendedName>
        <fullName evidence="4">Hexosyltransferase</fullName>
        <ecNumber evidence="4">2.4.1.-</ecNumber>
    </recommendedName>
</protein>
<gene>
    <name evidence="6" type="ORF">J1N35_044221</name>
</gene>
<keyword evidence="7" id="KW-1185">Reference proteome</keyword>
<dbReference type="InterPro" id="IPR029044">
    <property type="entry name" value="Nucleotide-diphossugar_trans"/>
</dbReference>
<evidence type="ECO:0000313" key="7">
    <source>
        <dbReference type="Proteomes" id="UP000828251"/>
    </source>
</evidence>
<feature type="transmembrane region" description="Helical" evidence="5">
    <location>
        <begin position="12"/>
        <end position="31"/>
    </location>
</feature>
<dbReference type="GO" id="GO:0016757">
    <property type="term" value="F:glycosyltransferase activity"/>
    <property type="evidence" value="ECO:0007669"/>
    <property type="project" value="UniProtKB-KW"/>
</dbReference>
<organism evidence="6 7">
    <name type="scientific">Gossypium stocksii</name>
    <dbReference type="NCBI Taxonomy" id="47602"/>
    <lineage>
        <taxon>Eukaryota</taxon>
        <taxon>Viridiplantae</taxon>
        <taxon>Streptophyta</taxon>
        <taxon>Embryophyta</taxon>
        <taxon>Tracheophyta</taxon>
        <taxon>Spermatophyta</taxon>
        <taxon>Magnoliopsida</taxon>
        <taxon>eudicotyledons</taxon>
        <taxon>Gunneridae</taxon>
        <taxon>Pentapetalae</taxon>
        <taxon>rosids</taxon>
        <taxon>malvids</taxon>
        <taxon>Malvales</taxon>
        <taxon>Malvaceae</taxon>
        <taxon>Malvoideae</taxon>
        <taxon>Gossypium</taxon>
    </lineage>
</organism>
<dbReference type="InterPro" id="IPR002495">
    <property type="entry name" value="Glyco_trans_8"/>
</dbReference>
<dbReference type="Pfam" id="PF01501">
    <property type="entry name" value="Glyco_transf_8"/>
    <property type="match status" value="1"/>
</dbReference>
<comment type="caution">
    <text evidence="6">The sequence shown here is derived from an EMBL/GenBank/DDBJ whole genome shotgun (WGS) entry which is preliminary data.</text>
</comment>
<dbReference type="OrthoDB" id="2014201at2759"/>
<evidence type="ECO:0000256" key="4">
    <source>
        <dbReference type="RuleBase" id="RU362027"/>
    </source>
</evidence>
<dbReference type="EMBL" id="JAIQCV010000013">
    <property type="protein sequence ID" value="KAH1032047.1"/>
    <property type="molecule type" value="Genomic_DNA"/>
</dbReference>
<dbReference type="AlphaFoldDB" id="A0A9D3ZFX5"/>
<evidence type="ECO:0000256" key="5">
    <source>
        <dbReference type="SAM" id="Phobius"/>
    </source>
</evidence>
<dbReference type="CDD" id="cd02537">
    <property type="entry name" value="GT8_Glycogenin"/>
    <property type="match status" value="1"/>
</dbReference>
<comment type="similarity">
    <text evidence="4">Belongs to the glycosyltransferase 8 family.</text>
</comment>
<reference evidence="6 7" key="1">
    <citation type="journal article" date="2021" name="Plant Biotechnol. J.">
        <title>Multi-omics assisted identification of the key and species-specific regulatory components of drought-tolerant mechanisms in Gossypium stocksii.</title>
        <authorList>
            <person name="Yu D."/>
            <person name="Ke L."/>
            <person name="Zhang D."/>
            <person name="Wu Y."/>
            <person name="Sun Y."/>
            <person name="Mei J."/>
            <person name="Sun J."/>
            <person name="Sun Y."/>
        </authorList>
    </citation>
    <scope>NUCLEOTIDE SEQUENCE [LARGE SCALE GENOMIC DNA]</scope>
    <source>
        <strain evidence="7">cv. E1</strain>
        <tissue evidence="6">Leaf</tissue>
    </source>
</reference>
<keyword evidence="5" id="KW-0812">Transmembrane</keyword>
<dbReference type="PANTHER" id="PTHR11183">
    <property type="entry name" value="GLYCOGENIN SUBFAMILY MEMBER"/>
    <property type="match status" value="1"/>
</dbReference>
<evidence type="ECO:0000256" key="1">
    <source>
        <dbReference type="ARBA" id="ARBA00022676"/>
    </source>
</evidence>
<dbReference type="EC" id="2.4.1.-" evidence="4"/>
<keyword evidence="5" id="KW-1133">Transmembrane helix</keyword>
<dbReference type="InterPro" id="IPR050587">
    <property type="entry name" value="GNT1/Glycosyltrans_8"/>
</dbReference>
<keyword evidence="1" id="KW-0328">Glycosyltransferase</keyword>
<dbReference type="Gene3D" id="3.90.550.10">
    <property type="entry name" value="Spore Coat Polysaccharide Biosynthesis Protein SpsA, Chain A"/>
    <property type="match status" value="1"/>
</dbReference>
<dbReference type="Proteomes" id="UP000828251">
    <property type="component" value="Unassembled WGS sequence"/>
</dbReference>
<proteinExistence type="inferred from homology"/>
<evidence type="ECO:0000313" key="6">
    <source>
        <dbReference type="EMBL" id="KAH1032047.1"/>
    </source>
</evidence>
<keyword evidence="2" id="KW-0808">Transferase</keyword>
<accession>A0A9D3ZFX5</accession>
<keyword evidence="5" id="KW-0472">Membrane</keyword>
<keyword evidence="3" id="KW-0464">Manganese</keyword>
<evidence type="ECO:0000256" key="3">
    <source>
        <dbReference type="ARBA" id="ARBA00023211"/>
    </source>
</evidence>
<sequence length="554" mass="64618">MASKSFHCNQKSFSTLSITLLSLSLIIFVVFSRSNYNIIDAFKHNPPPSNQRFRNLDLLQEEINGKKEIKIGLVNINSNEEIQYQLPGSVVSTVHVRFDRVSKKRKWEDFFPFRIDENQQNCPEIPMPALEKYQDLDVVVAKLPCKGWSGKSGMRDVFMLQLNLVVANILVESGWVTPEVKRAVYAVFVGSCGPMQEIFRCEDLLRKVEDHRVYKPELRRLKQTMLMPPGSCQLAQPYGETGKEAWRYHSADHERLKMLKYSTFQQKEAYATVLHTSEDYVCGAVALAQSIIRTNSTRDLILLHDENITPESLVGLKAAGWDTRLINGIRSPFADKDSFNEWNFSPLRIWMLTWYDKVVFIDADVLVFNNIDWLFVFPQLSAAPNDKTLFNSGVMVIEPSLCMFEDLMVKVLEMDSYNGSYQGWLNEVFTWWHRLPSQVNFLKDFEGEEGQRQEKILDEISVLHFLGLKPWMCYRDYDCNWDKEGMQRFASDKAHEKWWQVYDELPETLQPYCGLTEPTNWRLKKWRWIARSLKQPDEHWKIGVTDPRQYNLGA</sequence>
<dbReference type="SUPFAM" id="SSF53448">
    <property type="entry name" value="Nucleotide-diphospho-sugar transferases"/>
    <property type="match status" value="1"/>
</dbReference>
<name>A0A9D3ZFX5_9ROSI</name>
<evidence type="ECO:0000256" key="2">
    <source>
        <dbReference type="ARBA" id="ARBA00022679"/>
    </source>
</evidence>